<comment type="caution">
    <text evidence="1">The sequence shown here is derived from an EMBL/GenBank/DDBJ whole genome shotgun (WGS) entry which is preliminary data.</text>
</comment>
<sequence>MQPSPQQQVSLIPHLPEIYALIAQHSFELYVLKGQEIKDTAHFNCSYPNDAKNIRQSGKCTSTDDFGDFLSNAKTAELKNIAGSMDENFLLNTNINMFNVQYITSFVSNPTDNKHSTVALPFNFNKPFLVDALVKTDNLYFNTVEENDTSKRETPPVLQNLISEFFNFCGSTFDVHSSN</sequence>
<reference evidence="1 2" key="1">
    <citation type="submission" date="2021-06" db="EMBL/GenBank/DDBJ databases">
        <title>Caerostris extrusa draft genome.</title>
        <authorList>
            <person name="Kono N."/>
            <person name="Arakawa K."/>
        </authorList>
    </citation>
    <scope>NUCLEOTIDE SEQUENCE [LARGE SCALE GENOMIC DNA]</scope>
</reference>
<dbReference type="AlphaFoldDB" id="A0AAV4X5D8"/>
<dbReference type="Proteomes" id="UP001054945">
    <property type="component" value="Unassembled WGS sequence"/>
</dbReference>
<name>A0AAV4X5D8_CAEEX</name>
<dbReference type="EMBL" id="BPLR01017318">
    <property type="protein sequence ID" value="GIY90397.1"/>
    <property type="molecule type" value="Genomic_DNA"/>
</dbReference>
<organism evidence="1 2">
    <name type="scientific">Caerostris extrusa</name>
    <name type="common">Bark spider</name>
    <name type="synonym">Caerostris bankana</name>
    <dbReference type="NCBI Taxonomy" id="172846"/>
    <lineage>
        <taxon>Eukaryota</taxon>
        <taxon>Metazoa</taxon>
        <taxon>Ecdysozoa</taxon>
        <taxon>Arthropoda</taxon>
        <taxon>Chelicerata</taxon>
        <taxon>Arachnida</taxon>
        <taxon>Araneae</taxon>
        <taxon>Araneomorphae</taxon>
        <taxon>Entelegynae</taxon>
        <taxon>Araneoidea</taxon>
        <taxon>Araneidae</taxon>
        <taxon>Caerostris</taxon>
    </lineage>
</organism>
<proteinExistence type="predicted"/>
<gene>
    <name evidence="1" type="ORF">CEXT_552061</name>
</gene>
<evidence type="ECO:0000313" key="1">
    <source>
        <dbReference type="EMBL" id="GIY90397.1"/>
    </source>
</evidence>
<keyword evidence="2" id="KW-1185">Reference proteome</keyword>
<evidence type="ECO:0000313" key="2">
    <source>
        <dbReference type="Proteomes" id="UP001054945"/>
    </source>
</evidence>
<protein>
    <submittedName>
        <fullName evidence="1">Uncharacterized protein</fullName>
    </submittedName>
</protein>
<accession>A0AAV4X5D8</accession>